<feature type="domain" description="CRESS-DNA virus Rep endonuclease" evidence="16">
    <location>
        <begin position="4"/>
        <end position="101"/>
    </location>
</feature>
<evidence type="ECO:0000256" key="13">
    <source>
        <dbReference type="ARBA" id="ARBA00022840"/>
    </source>
</evidence>
<evidence type="ECO:0000259" key="16">
    <source>
        <dbReference type="PROSITE" id="PS52020"/>
    </source>
</evidence>
<keyword evidence="10" id="KW-0255">Endonuclease</keyword>
<evidence type="ECO:0000256" key="8">
    <source>
        <dbReference type="ARBA" id="ARBA00022723"/>
    </source>
</evidence>
<sequence>MPPGGQAKRWVFTLHNYTDDEEQALGDFAEEFCDYCVAGKEETEEGTPHLQGFFILKTKRTLRFIKSQLGDRLHLEISRGTPTQAADYCKKDGDFEEWGEITSQGRRSDWEAFRDWVKEQEARPTERLMADRFPGIWGRYRNSALAMCQLFHPVQDMVPDTPKEWQVVLKGRLCAEPDDRRIHFVVDPDGNTGKSWFCRWMLSKMPDEVQILGIGKRDDMAHMVDTNKSIFLLNVPRGQMEFLQYGILEMLKDRMVSSPKYESVMKTMVHQPQVCVFSNEMPDMNRMSPDRYELFDINNHGGP</sequence>
<evidence type="ECO:0000256" key="2">
    <source>
        <dbReference type="ARBA" id="ARBA00004147"/>
    </source>
</evidence>
<dbReference type="Gene3D" id="3.40.1310.20">
    <property type="match status" value="1"/>
</dbReference>
<dbReference type="GO" id="GO:0005524">
    <property type="term" value="F:ATP binding"/>
    <property type="evidence" value="ECO:0007669"/>
    <property type="project" value="UniProtKB-KW"/>
</dbReference>
<evidence type="ECO:0000256" key="7">
    <source>
        <dbReference type="ARBA" id="ARBA00022722"/>
    </source>
</evidence>
<keyword evidence="15" id="KW-0238">DNA-binding</keyword>
<dbReference type="GO" id="GO:0046872">
    <property type="term" value="F:metal ion binding"/>
    <property type="evidence" value="ECO:0007669"/>
    <property type="project" value="UniProtKB-KW"/>
</dbReference>
<evidence type="ECO:0000313" key="18">
    <source>
        <dbReference type="Proteomes" id="UP000275345"/>
    </source>
</evidence>
<dbReference type="PROSITE" id="PS52020">
    <property type="entry name" value="CRESS_DNA_REP"/>
    <property type="match status" value="1"/>
</dbReference>
<dbReference type="GO" id="GO:0006260">
    <property type="term" value="P:DNA replication"/>
    <property type="evidence" value="ECO:0007669"/>
    <property type="project" value="UniProtKB-KW"/>
</dbReference>
<keyword evidence="14" id="KW-0190">Covalent protein-DNA linkage</keyword>
<keyword evidence="5" id="KW-0548">Nucleotidyltransferase</keyword>
<keyword evidence="11" id="KW-0378">Hydrolase</keyword>
<dbReference type="GO" id="GO:0003677">
    <property type="term" value="F:DNA binding"/>
    <property type="evidence" value="ECO:0007669"/>
    <property type="project" value="UniProtKB-KW"/>
</dbReference>
<dbReference type="Proteomes" id="UP000275345">
    <property type="component" value="Segment"/>
</dbReference>
<dbReference type="Pfam" id="PF02407">
    <property type="entry name" value="Viral_Rep"/>
    <property type="match status" value="1"/>
</dbReference>
<keyword evidence="13" id="KW-0067">ATP-binding</keyword>
<evidence type="ECO:0000256" key="5">
    <source>
        <dbReference type="ARBA" id="ARBA00022695"/>
    </source>
</evidence>
<keyword evidence="9" id="KW-0547">Nucleotide-binding</keyword>
<evidence type="ECO:0000256" key="6">
    <source>
        <dbReference type="ARBA" id="ARBA00022705"/>
    </source>
</evidence>
<evidence type="ECO:0000256" key="11">
    <source>
        <dbReference type="ARBA" id="ARBA00022801"/>
    </source>
</evidence>
<evidence type="ECO:0000256" key="1">
    <source>
        <dbReference type="ARBA" id="ARBA00001946"/>
    </source>
</evidence>
<organism evidence="17 18">
    <name type="scientific">Circoviridae sp</name>
    <dbReference type="NCBI Taxonomy" id="1954248"/>
    <lineage>
        <taxon>Viruses</taxon>
        <taxon>Monodnaviria</taxon>
        <taxon>Shotokuvirae</taxon>
        <taxon>Cressdnaviricota</taxon>
        <taxon>Arfiviricetes</taxon>
        <taxon>Rohanvirales</taxon>
        <taxon>Nenyaviridae</taxon>
        <taxon>Galvornvirus</taxon>
        <taxon>Galvornvirus isengard</taxon>
    </lineage>
</organism>
<dbReference type="GO" id="GO:0004386">
    <property type="term" value="F:helicase activity"/>
    <property type="evidence" value="ECO:0007669"/>
    <property type="project" value="UniProtKB-KW"/>
</dbReference>
<reference evidence="17 18" key="1">
    <citation type="submission" date="2018-07" db="EMBL/GenBank/DDBJ databases">
        <title>Uncovering a Universe of Circular DNA Viruses in Animal Metagenomes.</title>
        <authorList>
            <person name="Tisza M."/>
            <person name="Buck C."/>
            <person name="Pastrana D."/>
            <person name="Welch N."/>
            <person name="Peretti A."/>
        </authorList>
    </citation>
    <scope>NUCLEOTIDE SEQUENCE [LARGE SCALE GENOMIC DNA]</scope>
    <source>
        <strain evidence="17">Ctda242</strain>
    </source>
</reference>
<comment type="cofactor">
    <cofactor evidence="1">
        <name>Mg(2+)</name>
        <dbReference type="ChEBI" id="CHEBI:18420"/>
    </cofactor>
</comment>
<name>A0A345MQ98_9VIRU</name>
<dbReference type="GO" id="GO:0016787">
    <property type="term" value="F:hydrolase activity"/>
    <property type="evidence" value="ECO:0007669"/>
    <property type="project" value="UniProtKB-KW"/>
</dbReference>
<keyword evidence="4" id="KW-0808">Transferase</keyword>
<evidence type="ECO:0000256" key="3">
    <source>
        <dbReference type="ARBA" id="ARBA00022562"/>
    </source>
</evidence>
<evidence type="ECO:0000256" key="9">
    <source>
        <dbReference type="ARBA" id="ARBA00022741"/>
    </source>
</evidence>
<keyword evidence="12" id="KW-0347">Helicase</keyword>
<dbReference type="GO" id="GO:0016779">
    <property type="term" value="F:nucleotidyltransferase activity"/>
    <property type="evidence" value="ECO:0007669"/>
    <property type="project" value="UniProtKB-KW"/>
</dbReference>
<comment type="subcellular location">
    <subcellularLocation>
        <location evidence="2">Host nucleus</location>
    </subcellularLocation>
</comment>
<evidence type="ECO:0000313" key="17">
    <source>
        <dbReference type="EMBL" id="AXH73548.1"/>
    </source>
</evidence>
<dbReference type="GO" id="GO:0042025">
    <property type="term" value="C:host cell nucleus"/>
    <property type="evidence" value="ECO:0007669"/>
    <property type="project" value="UniProtKB-SubCell"/>
</dbReference>
<keyword evidence="3" id="KW-1048">Host nucleus</keyword>
<protein>
    <submittedName>
        <fullName evidence="17">Putative viral replication protein</fullName>
    </submittedName>
</protein>
<evidence type="ECO:0000256" key="15">
    <source>
        <dbReference type="ARBA" id="ARBA00023125"/>
    </source>
</evidence>
<evidence type="ECO:0000256" key="10">
    <source>
        <dbReference type="ARBA" id="ARBA00022759"/>
    </source>
</evidence>
<evidence type="ECO:0000256" key="14">
    <source>
        <dbReference type="ARBA" id="ARBA00023124"/>
    </source>
</evidence>
<proteinExistence type="predicted"/>
<keyword evidence="7" id="KW-0540">Nuclease</keyword>
<keyword evidence="18" id="KW-1185">Reference proteome</keyword>
<accession>A0A345MQ98</accession>
<dbReference type="GO" id="GO:0004519">
    <property type="term" value="F:endonuclease activity"/>
    <property type="evidence" value="ECO:0007669"/>
    <property type="project" value="UniProtKB-KW"/>
</dbReference>
<evidence type="ECO:0000256" key="4">
    <source>
        <dbReference type="ARBA" id="ARBA00022679"/>
    </source>
</evidence>
<keyword evidence="8" id="KW-0479">Metal-binding</keyword>
<keyword evidence="6" id="KW-0235">DNA replication</keyword>
<evidence type="ECO:0000256" key="12">
    <source>
        <dbReference type="ARBA" id="ARBA00022806"/>
    </source>
</evidence>
<dbReference type="InterPro" id="IPR049912">
    <property type="entry name" value="CRESS_DNA_REP"/>
</dbReference>
<dbReference type="EMBL" id="MH616757">
    <property type="protein sequence ID" value="AXH73548.1"/>
    <property type="molecule type" value="Genomic_DNA"/>
</dbReference>